<name>A0AAW0CSX4_9AGAR</name>
<proteinExistence type="predicted"/>
<dbReference type="InterPro" id="IPR047122">
    <property type="entry name" value="Trans-enoyl_RdTase-like"/>
</dbReference>
<evidence type="ECO:0000313" key="3">
    <source>
        <dbReference type="Proteomes" id="UP001383192"/>
    </source>
</evidence>
<dbReference type="EMBL" id="JAYKXP010000032">
    <property type="protein sequence ID" value="KAK7041799.1"/>
    <property type="molecule type" value="Genomic_DNA"/>
</dbReference>
<dbReference type="PANTHER" id="PTHR45348">
    <property type="entry name" value="HYPOTHETICAL OXIDOREDUCTASE (EUROFUNG)"/>
    <property type="match status" value="1"/>
</dbReference>
<dbReference type="Proteomes" id="UP001383192">
    <property type="component" value="Unassembled WGS sequence"/>
</dbReference>
<dbReference type="GO" id="GO:0016651">
    <property type="term" value="F:oxidoreductase activity, acting on NAD(P)H"/>
    <property type="evidence" value="ECO:0007669"/>
    <property type="project" value="InterPro"/>
</dbReference>
<dbReference type="Pfam" id="PF08240">
    <property type="entry name" value="ADH_N"/>
    <property type="match status" value="1"/>
</dbReference>
<reference evidence="2 3" key="1">
    <citation type="submission" date="2024-01" db="EMBL/GenBank/DDBJ databases">
        <title>A draft genome for a cacao thread blight-causing isolate of Paramarasmius palmivorus.</title>
        <authorList>
            <person name="Baruah I.K."/>
            <person name="Bukari Y."/>
            <person name="Amoako-Attah I."/>
            <person name="Meinhardt L.W."/>
            <person name="Bailey B.A."/>
            <person name="Cohen S.P."/>
        </authorList>
    </citation>
    <scope>NUCLEOTIDE SEQUENCE [LARGE SCALE GENOMIC DNA]</scope>
    <source>
        <strain evidence="2 3">GH-12</strain>
    </source>
</reference>
<dbReference type="CDD" id="cd08249">
    <property type="entry name" value="enoyl_reductase_like"/>
    <property type="match status" value="1"/>
</dbReference>
<evidence type="ECO:0000313" key="2">
    <source>
        <dbReference type="EMBL" id="KAK7041799.1"/>
    </source>
</evidence>
<feature type="domain" description="Enoyl reductase (ER)" evidence="1">
    <location>
        <begin position="13"/>
        <end position="337"/>
    </location>
</feature>
<dbReference type="Gene3D" id="3.90.180.10">
    <property type="entry name" value="Medium-chain alcohol dehydrogenases, catalytic domain"/>
    <property type="match status" value="1"/>
</dbReference>
<dbReference type="InterPro" id="IPR020843">
    <property type="entry name" value="ER"/>
</dbReference>
<dbReference type="AlphaFoldDB" id="A0AAW0CSX4"/>
<evidence type="ECO:0000259" key="1">
    <source>
        <dbReference type="SMART" id="SM00829"/>
    </source>
</evidence>
<dbReference type="SMART" id="SM00829">
    <property type="entry name" value="PKS_ER"/>
    <property type="match status" value="1"/>
</dbReference>
<dbReference type="SUPFAM" id="SSF51735">
    <property type="entry name" value="NAD(P)-binding Rossmann-fold domains"/>
    <property type="match status" value="1"/>
</dbReference>
<protein>
    <recommendedName>
        <fullName evidence="1">Enoyl reductase (ER) domain-containing protein</fullName>
    </recommendedName>
</protein>
<dbReference type="InterPro" id="IPR011032">
    <property type="entry name" value="GroES-like_sf"/>
</dbReference>
<keyword evidence="3" id="KW-1185">Reference proteome</keyword>
<organism evidence="2 3">
    <name type="scientific">Paramarasmius palmivorus</name>
    <dbReference type="NCBI Taxonomy" id="297713"/>
    <lineage>
        <taxon>Eukaryota</taxon>
        <taxon>Fungi</taxon>
        <taxon>Dikarya</taxon>
        <taxon>Basidiomycota</taxon>
        <taxon>Agaricomycotina</taxon>
        <taxon>Agaricomycetes</taxon>
        <taxon>Agaricomycetidae</taxon>
        <taxon>Agaricales</taxon>
        <taxon>Marasmiineae</taxon>
        <taxon>Marasmiaceae</taxon>
        <taxon>Paramarasmius</taxon>
    </lineage>
</organism>
<comment type="caution">
    <text evidence="2">The sequence shown here is derived from an EMBL/GenBank/DDBJ whole genome shotgun (WGS) entry which is preliminary data.</text>
</comment>
<sequence length="344" mass="36753">MAQQKALLLEKKGGAFVVDNVDLHKPASAELVVKVQATALNPLDWKIQEYGLFYETWPAIVGLDAAGNVEAIGEGVEGFTKGDRVFFHGFTRNEFATFQQYTRVPAEITGRIPEKLTYSQAASIPVCFTTAAIGLFASHPAGAGLNPTFDRSVKYPGKSALVIGGSASIGQYAIQLLKFAGFSRIIAYASGRHAEALTTLGATDVIDRTQVAANELPAAVKKITSDPIEIVYDAVSGTAETQGVGYGILADGGQLILALPVQLTNLVDAKRAFQVYGSVFPDFNRKFGRSMYKNLTQLLEEGVIVPNPVEDLPNGLAGIPDNLERIKSGQSSGKKLIAHPQQTV</sequence>
<dbReference type="SUPFAM" id="SSF50129">
    <property type="entry name" value="GroES-like"/>
    <property type="match status" value="1"/>
</dbReference>
<dbReference type="InterPro" id="IPR036291">
    <property type="entry name" value="NAD(P)-bd_dom_sf"/>
</dbReference>
<dbReference type="Gene3D" id="3.40.50.720">
    <property type="entry name" value="NAD(P)-binding Rossmann-like Domain"/>
    <property type="match status" value="1"/>
</dbReference>
<dbReference type="InterPro" id="IPR013154">
    <property type="entry name" value="ADH-like_N"/>
</dbReference>
<dbReference type="InterPro" id="IPR013149">
    <property type="entry name" value="ADH-like_C"/>
</dbReference>
<dbReference type="PANTHER" id="PTHR45348:SF2">
    <property type="entry name" value="ZINC-TYPE ALCOHOL DEHYDROGENASE-LIKE PROTEIN C2E1P3.01"/>
    <property type="match status" value="1"/>
</dbReference>
<dbReference type="Pfam" id="PF00107">
    <property type="entry name" value="ADH_zinc_N"/>
    <property type="match status" value="1"/>
</dbReference>
<accession>A0AAW0CSX4</accession>
<gene>
    <name evidence="2" type="ORF">VNI00_009088</name>
</gene>